<proteinExistence type="predicted"/>
<evidence type="ECO:0000256" key="1">
    <source>
        <dbReference type="SAM" id="MobiDB-lite"/>
    </source>
</evidence>
<reference evidence="2" key="1">
    <citation type="submission" date="2021-06" db="EMBL/GenBank/DDBJ databases">
        <title>Comparative genomics, transcriptomics and evolutionary studies reveal genomic signatures of adaptation to plant cell wall in hemibiotrophic fungi.</title>
        <authorList>
            <consortium name="DOE Joint Genome Institute"/>
            <person name="Baroncelli R."/>
            <person name="Diaz J.F."/>
            <person name="Benocci T."/>
            <person name="Peng M."/>
            <person name="Battaglia E."/>
            <person name="Haridas S."/>
            <person name="Andreopoulos W."/>
            <person name="Labutti K."/>
            <person name="Pangilinan J."/>
            <person name="Floch G.L."/>
            <person name="Makela M.R."/>
            <person name="Henrissat B."/>
            <person name="Grigoriev I.V."/>
            <person name="Crouch J.A."/>
            <person name="De Vries R.P."/>
            <person name="Sukno S.A."/>
            <person name="Thon M.R."/>
        </authorList>
    </citation>
    <scope>NUCLEOTIDE SEQUENCE</scope>
    <source>
        <strain evidence="2">MAFF235873</strain>
    </source>
</reference>
<feature type="compositionally biased region" description="Low complexity" evidence="1">
    <location>
        <begin position="136"/>
        <end position="151"/>
    </location>
</feature>
<organism evidence="2 3">
    <name type="scientific">Colletotrichum zoysiae</name>
    <dbReference type="NCBI Taxonomy" id="1216348"/>
    <lineage>
        <taxon>Eukaryota</taxon>
        <taxon>Fungi</taxon>
        <taxon>Dikarya</taxon>
        <taxon>Ascomycota</taxon>
        <taxon>Pezizomycotina</taxon>
        <taxon>Sordariomycetes</taxon>
        <taxon>Hypocreomycetidae</taxon>
        <taxon>Glomerellales</taxon>
        <taxon>Glomerellaceae</taxon>
        <taxon>Colletotrichum</taxon>
        <taxon>Colletotrichum graminicola species complex</taxon>
    </lineage>
</organism>
<gene>
    <name evidence="2" type="ORF">LX32DRAFT_192148</name>
</gene>
<feature type="region of interest" description="Disordered" evidence="1">
    <location>
        <begin position="134"/>
        <end position="163"/>
    </location>
</feature>
<dbReference type="AlphaFoldDB" id="A0AAD9H532"/>
<keyword evidence="3" id="KW-1185">Reference proteome</keyword>
<name>A0AAD9H532_9PEZI</name>
<evidence type="ECO:0000313" key="3">
    <source>
        <dbReference type="Proteomes" id="UP001232148"/>
    </source>
</evidence>
<evidence type="ECO:0000313" key="2">
    <source>
        <dbReference type="EMBL" id="KAK2022503.1"/>
    </source>
</evidence>
<dbReference type="Proteomes" id="UP001232148">
    <property type="component" value="Unassembled WGS sequence"/>
</dbReference>
<protein>
    <submittedName>
        <fullName evidence="2">Uncharacterized protein</fullName>
    </submittedName>
</protein>
<sequence>MEDDEWKELTTLTLQNYLKSGTYGVKTALPIAKQADPTSAERILVDISELAWLGYYAAKKKTASRHGTQGRAKLKVLLDKLEQAPVESKRLFARQLASAMEAEDIDVTQAAKRRRRYFTKGSDLPSETFLGLANHTAATGPPSTTTSNAATHSINPESRPSEQIHEHIPVVSEKDIYVGAPLKPAEKLINDQFWDSIQRIENKEQPGTWLADISMIFQQGNIRDHFGCQMEIGIAEEKVADLAFEYFGVKVESKDGVRSVRIPGGGKIEPDPSITLRGCRRDLTGLFQSGGDLLRAAYTSPIYQREEAKGFNRTEGVSMAISGHAKESAKLNVFLGEWYASTIKKKFYG</sequence>
<dbReference type="EMBL" id="MU843040">
    <property type="protein sequence ID" value="KAK2022503.1"/>
    <property type="molecule type" value="Genomic_DNA"/>
</dbReference>
<accession>A0AAD9H532</accession>
<comment type="caution">
    <text evidence="2">The sequence shown here is derived from an EMBL/GenBank/DDBJ whole genome shotgun (WGS) entry which is preliminary data.</text>
</comment>